<name>A0A7Z7M0L9_9FLAO</name>
<dbReference type="InterPro" id="IPR036249">
    <property type="entry name" value="Thioredoxin-like_sf"/>
</dbReference>
<evidence type="ECO:0000259" key="1">
    <source>
        <dbReference type="Pfam" id="PF13098"/>
    </source>
</evidence>
<evidence type="ECO:0000313" key="2">
    <source>
        <dbReference type="EMBL" id="STF08920.1"/>
    </source>
</evidence>
<proteinExistence type="predicted"/>
<organism evidence="2 3">
    <name type="scientific">Elizabethkingia anophelis</name>
    <dbReference type="NCBI Taxonomy" id="1117645"/>
    <lineage>
        <taxon>Bacteria</taxon>
        <taxon>Pseudomonadati</taxon>
        <taxon>Bacteroidota</taxon>
        <taxon>Flavobacteriia</taxon>
        <taxon>Flavobacteriales</taxon>
        <taxon>Weeksellaceae</taxon>
        <taxon>Elizabethkingia</taxon>
    </lineage>
</organism>
<dbReference type="Gene3D" id="3.40.30.10">
    <property type="entry name" value="Glutaredoxin"/>
    <property type="match status" value="1"/>
</dbReference>
<dbReference type="SUPFAM" id="SSF52833">
    <property type="entry name" value="Thioredoxin-like"/>
    <property type="match status" value="1"/>
</dbReference>
<dbReference type="Pfam" id="PF13098">
    <property type="entry name" value="Thioredoxin_2"/>
    <property type="match status" value="1"/>
</dbReference>
<feature type="domain" description="Thioredoxin-like fold" evidence="1">
    <location>
        <begin position="5"/>
        <end position="45"/>
    </location>
</feature>
<dbReference type="Proteomes" id="UP000254876">
    <property type="component" value="Unassembled WGS sequence"/>
</dbReference>
<reference evidence="2 3" key="1">
    <citation type="submission" date="2018-06" db="EMBL/GenBank/DDBJ databases">
        <authorList>
            <consortium name="Pathogen Informatics"/>
            <person name="Doyle S."/>
        </authorList>
    </citation>
    <scope>NUCLEOTIDE SEQUENCE [LARGE SCALE GENOMIC DNA]</scope>
    <source>
        <strain evidence="2 3">NCTC10588</strain>
    </source>
</reference>
<sequence length="47" mass="5424">MEKGEGVELAKKYNVKAYPTYLFINGDGEIVHRVLGYVEEKPFIQFC</sequence>
<dbReference type="InterPro" id="IPR012336">
    <property type="entry name" value="Thioredoxin-like_fold"/>
</dbReference>
<accession>A0A7Z7M0L9</accession>
<dbReference type="EMBL" id="UFYD01000003">
    <property type="protein sequence ID" value="STF08920.1"/>
    <property type="molecule type" value="Genomic_DNA"/>
</dbReference>
<evidence type="ECO:0000313" key="3">
    <source>
        <dbReference type="Proteomes" id="UP000254876"/>
    </source>
</evidence>
<protein>
    <submittedName>
        <fullName evidence="2">Thioredoxin-related protein</fullName>
    </submittedName>
</protein>
<comment type="caution">
    <text evidence="2">The sequence shown here is derived from an EMBL/GenBank/DDBJ whole genome shotgun (WGS) entry which is preliminary data.</text>
</comment>
<dbReference type="AlphaFoldDB" id="A0A7Z7M0L9"/>
<gene>
    <name evidence="2" type="ORF">NCTC10588_04137</name>
</gene>